<gene>
    <name evidence="2" type="ORF">CHF27_005750</name>
</gene>
<proteinExistence type="predicted"/>
<dbReference type="InterPro" id="IPR045063">
    <property type="entry name" value="Dynamin_N"/>
</dbReference>
<evidence type="ECO:0000313" key="2">
    <source>
        <dbReference type="EMBL" id="RDY23855.1"/>
    </source>
</evidence>
<dbReference type="PANTHER" id="PTHR42698:SF1">
    <property type="entry name" value="GTPASE ERA, MITOCHONDRIAL"/>
    <property type="match status" value="1"/>
</dbReference>
<evidence type="ECO:0000313" key="3">
    <source>
        <dbReference type="Proteomes" id="UP000243494"/>
    </source>
</evidence>
<protein>
    <recommendedName>
        <fullName evidence="1">Dynamin N-terminal domain-containing protein</fullName>
    </recommendedName>
</protein>
<keyword evidence="3" id="KW-1185">Reference proteome</keyword>
<accession>A0A371ITR9</accession>
<dbReference type="GO" id="GO:0000028">
    <property type="term" value="P:ribosomal small subunit assembly"/>
    <property type="evidence" value="ECO:0007669"/>
    <property type="project" value="TreeGrafter"/>
</dbReference>
<feature type="domain" description="Dynamin N-terminal" evidence="1">
    <location>
        <begin position="93"/>
        <end position="293"/>
    </location>
</feature>
<dbReference type="Pfam" id="PF00350">
    <property type="entry name" value="Dynamin_N"/>
    <property type="match status" value="1"/>
</dbReference>
<organism evidence="2 3">
    <name type="scientific">Romboutsia maritimum</name>
    <dbReference type="NCBI Taxonomy" id="2020948"/>
    <lineage>
        <taxon>Bacteria</taxon>
        <taxon>Bacillati</taxon>
        <taxon>Bacillota</taxon>
        <taxon>Clostridia</taxon>
        <taxon>Peptostreptococcales</taxon>
        <taxon>Peptostreptococcaceae</taxon>
        <taxon>Romboutsia</taxon>
    </lineage>
</organism>
<dbReference type="PANTHER" id="PTHR42698">
    <property type="entry name" value="GTPASE ERA"/>
    <property type="match status" value="1"/>
</dbReference>
<reference evidence="2 3" key="1">
    <citation type="journal article" date="2017" name="Genome Announc.">
        <title>Draft Genome Sequence of Romboutsia maritimum sp. nov. Strain CCRI-22766(T), Isolated from Coastal Estuarine Mud.</title>
        <authorList>
            <person name="Maheux A.F."/>
            <person name="Boudreau D.K."/>
            <person name="Berube E."/>
            <person name="Boissinot M."/>
            <person name="Raymond F."/>
            <person name="Brodeur S."/>
            <person name="Corbeil J."/>
            <person name="Brightwell G."/>
            <person name="Broda D."/>
            <person name="Omar R.F."/>
            <person name="Bergeron M.G."/>
        </authorList>
    </citation>
    <scope>NUCLEOTIDE SEQUENCE [LARGE SCALE GENOMIC DNA]</scope>
    <source>
        <strain evidence="2 3">CCRI-22766</strain>
    </source>
</reference>
<comment type="caution">
    <text evidence="2">The sequence shown here is derived from an EMBL/GenBank/DDBJ whole genome shotgun (WGS) entry which is preliminary data.</text>
</comment>
<dbReference type="InterPro" id="IPR027417">
    <property type="entry name" value="P-loop_NTPase"/>
</dbReference>
<dbReference type="InterPro" id="IPR005662">
    <property type="entry name" value="GTPase_Era-like"/>
</dbReference>
<dbReference type="Proteomes" id="UP000243494">
    <property type="component" value="Unassembled WGS sequence"/>
</dbReference>
<dbReference type="AlphaFoldDB" id="A0A371ITR9"/>
<dbReference type="Gene3D" id="3.40.50.300">
    <property type="entry name" value="P-loop containing nucleotide triphosphate hydrolases"/>
    <property type="match status" value="2"/>
</dbReference>
<dbReference type="GO" id="GO:0043024">
    <property type="term" value="F:ribosomal small subunit binding"/>
    <property type="evidence" value="ECO:0007669"/>
    <property type="project" value="TreeGrafter"/>
</dbReference>
<dbReference type="GO" id="GO:0005525">
    <property type="term" value="F:GTP binding"/>
    <property type="evidence" value="ECO:0007669"/>
    <property type="project" value="InterPro"/>
</dbReference>
<dbReference type="SUPFAM" id="SSF52540">
    <property type="entry name" value="P-loop containing nucleoside triphosphate hydrolases"/>
    <property type="match status" value="1"/>
</dbReference>
<name>A0A371ITR9_9FIRM</name>
<sequence>MIYFNIHILLIRMYEGMVQVYLSRKEEFLKMSSILNELLNKIKIIQKNIEYPSKFNKDLNLENKTIIFIKHLEQQILKNIESINELKNPFLLFVIGSGNYGKSTIVNSLLGQKIITTNDLPNTWKIDLFIKSDIEKMEITYQDSNKVTKSLHSGIKSLKKEEEKFKESKKYISSILKNYKKDKQVDIPTLKNYKKELESKYLYKSNIVQVRYFLNKSGILDDFILVDTPGLNQNLLKNTVNRMKEYYLRSDGVIWILDAQNIVSKESNTLIEEITQMNNLYDNNKSMIAVINKMDIIHKNDKQNTIKIKNKANQIYKDKFTEIVFISAKKAINGIVSDNEEFIYDSNINDLINCINEKFKEVSQESQIKSKYQNLKIMKDCINNEINNYKRQLYKDISKYNEGEFDLYEKIKNIRIYIVEHLNKLKNDKYICDLEFRELKSNLKSIEDMCNLNLEKLYDSLYIKSNFNKNKEIKQIDFRVNFSKSKYIILDYKTKVILSKTKEKSTSLSRILSSFDIEQSKKSTNNQNYIKKLLISKIDNIVKDCIKSLDEQLNFIEITINELREKSFENKYIEYELIKEHIKNINDIDITLKNLG</sequence>
<dbReference type="GO" id="GO:0019843">
    <property type="term" value="F:rRNA binding"/>
    <property type="evidence" value="ECO:0007669"/>
    <property type="project" value="TreeGrafter"/>
</dbReference>
<dbReference type="EMBL" id="NOJZ02000007">
    <property type="protein sequence ID" value="RDY23855.1"/>
    <property type="molecule type" value="Genomic_DNA"/>
</dbReference>
<evidence type="ECO:0000259" key="1">
    <source>
        <dbReference type="Pfam" id="PF00350"/>
    </source>
</evidence>